<dbReference type="SUPFAM" id="SSF103190">
    <property type="entry name" value="Sensory domain-like"/>
    <property type="match status" value="1"/>
</dbReference>
<dbReference type="InterPro" id="IPR003594">
    <property type="entry name" value="HATPase_dom"/>
</dbReference>
<proteinExistence type="predicted"/>
<dbReference type="GO" id="GO:0000155">
    <property type="term" value="F:phosphorelay sensor kinase activity"/>
    <property type="evidence" value="ECO:0007669"/>
    <property type="project" value="TreeGrafter"/>
</dbReference>
<keyword evidence="17" id="KW-1185">Reference proteome</keyword>
<dbReference type="SMART" id="SM00387">
    <property type="entry name" value="HATPase_c"/>
    <property type="match status" value="1"/>
</dbReference>
<keyword evidence="9 16" id="KW-0418">Kinase</keyword>
<keyword evidence="11 14" id="KW-1133">Transmembrane helix</keyword>
<dbReference type="EC" id="2.7.13.3" evidence="3"/>
<dbReference type="OrthoDB" id="9792686at2"/>
<keyword evidence="5" id="KW-0597">Phosphoprotein</keyword>
<sequence>MRKKKTKLSILITALVCLVVIVALIITDLLVSVATSERLQSNIEEKAIAISRTVAKAQWVIDGLENEEEEWRVQTYTMEIQSATDVLFIVVMDMEGIRKSHPNPEEIGKRFVGGDEVAALEGREHVSISTGTLGESLRAFTPIFNDHGEQLGAVAVGISLQEVNDVLADNHTSILKGSVIGIIVGIIGALIVASYIKRALLGLEPFEIAKILEERSAMLQSAREAIIAVDSKGTITLVNKSALNLFEKAGMSGDPIGKKVTEFMPTSRLEWVLKTRQPEFDEEQQMNGMTILVNRVPIIVNDEVVGAISTFRDLTEIKQQAKQLTGVKLYVEALRAQSHEFMNKLHVILGMVKTESYDELNDYIHQIVNHRSTELNHVIKRIKDSVLAGFILGKLSYAREKHITLDVQTKSVIPKASSEQMVHELITILGNLIDNALEAVIKAKEKTVLVQLEYSNERLHIRVQDTGPGIPDGEQGDIFKKGYSTKGENRGYGLYLVKQSVEKLGGAMEYESRATGMTFYVDIPYKTRRDKR</sequence>
<evidence type="ECO:0000256" key="2">
    <source>
        <dbReference type="ARBA" id="ARBA00004651"/>
    </source>
</evidence>
<evidence type="ECO:0000256" key="12">
    <source>
        <dbReference type="ARBA" id="ARBA00023012"/>
    </source>
</evidence>
<evidence type="ECO:0000256" key="8">
    <source>
        <dbReference type="ARBA" id="ARBA00022741"/>
    </source>
</evidence>
<feature type="domain" description="Histidine kinase" evidence="15">
    <location>
        <begin position="336"/>
        <end position="527"/>
    </location>
</feature>
<dbReference type="GO" id="GO:0006355">
    <property type="term" value="P:regulation of DNA-templated transcription"/>
    <property type="evidence" value="ECO:0007669"/>
    <property type="project" value="InterPro"/>
</dbReference>
<evidence type="ECO:0000313" key="16">
    <source>
        <dbReference type="EMBL" id="BAB04116.1"/>
    </source>
</evidence>
<comment type="subcellular location">
    <subcellularLocation>
        <location evidence="2">Cell membrane</location>
        <topology evidence="2">Multi-pass membrane protein</topology>
    </subcellularLocation>
</comment>
<dbReference type="Pfam" id="PF00989">
    <property type="entry name" value="PAS"/>
    <property type="match status" value="1"/>
</dbReference>
<keyword evidence="12" id="KW-0902">Two-component regulatory system</keyword>
<dbReference type="SUPFAM" id="SSF55785">
    <property type="entry name" value="PYP-like sensor domain (PAS domain)"/>
    <property type="match status" value="1"/>
</dbReference>
<dbReference type="SMART" id="SM00091">
    <property type="entry name" value="PAS"/>
    <property type="match status" value="1"/>
</dbReference>
<dbReference type="Pfam" id="PF17203">
    <property type="entry name" value="sCache_3_2"/>
    <property type="match status" value="1"/>
</dbReference>
<dbReference type="STRING" id="272558.gene:10726250"/>
<dbReference type="RefSeq" id="WP_010896575.1">
    <property type="nucleotide sequence ID" value="NC_002570.2"/>
</dbReference>
<dbReference type="InterPro" id="IPR033463">
    <property type="entry name" value="sCache_3"/>
</dbReference>
<dbReference type="FunFam" id="3.30.450.20:FF:000018">
    <property type="entry name" value="Sensor histidine kinase DcuS"/>
    <property type="match status" value="1"/>
</dbReference>
<dbReference type="InterPro" id="IPR036890">
    <property type="entry name" value="HATPase_C_sf"/>
</dbReference>
<gene>
    <name evidence="16" type="ordered locus">BH0397</name>
</gene>
<dbReference type="InterPro" id="IPR029151">
    <property type="entry name" value="Sensor-like_sf"/>
</dbReference>
<evidence type="ECO:0000259" key="15">
    <source>
        <dbReference type="PROSITE" id="PS50109"/>
    </source>
</evidence>
<dbReference type="InterPro" id="IPR035965">
    <property type="entry name" value="PAS-like_dom_sf"/>
</dbReference>
<keyword evidence="6" id="KW-0808">Transferase</keyword>
<dbReference type="GO" id="GO:0005886">
    <property type="term" value="C:plasma membrane"/>
    <property type="evidence" value="ECO:0007669"/>
    <property type="project" value="UniProtKB-SubCell"/>
</dbReference>
<evidence type="ECO:0000256" key="11">
    <source>
        <dbReference type="ARBA" id="ARBA00022989"/>
    </source>
</evidence>
<evidence type="ECO:0000256" key="13">
    <source>
        <dbReference type="ARBA" id="ARBA00023136"/>
    </source>
</evidence>
<dbReference type="Pfam" id="PF14689">
    <property type="entry name" value="SPOB_a"/>
    <property type="match status" value="1"/>
</dbReference>
<comment type="catalytic activity">
    <reaction evidence="1">
        <text>ATP + protein L-histidine = ADP + protein N-phospho-L-histidine.</text>
        <dbReference type="EC" id="2.7.13.3"/>
    </reaction>
</comment>
<keyword evidence="7 14" id="KW-0812">Transmembrane</keyword>
<dbReference type="HOGENOM" id="CLU_020211_11_2_9"/>
<dbReference type="Proteomes" id="UP000001258">
    <property type="component" value="Chromosome"/>
</dbReference>
<dbReference type="PIR" id="E83699">
    <property type="entry name" value="E83699"/>
</dbReference>
<keyword evidence="10" id="KW-0067">ATP-binding</keyword>
<keyword evidence="8" id="KW-0547">Nucleotide-binding</keyword>
<evidence type="ECO:0000256" key="9">
    <source>
        <dbReference type="ARBA" id="ARBA00022777"/>
    </source>
</evidence>
<keyword evidence="13 14" id="KW-0472">Membrane</keyword>
<feature type="transmembrane region" description="Helical" evidence="14">
    <location>
        <begin position="174"/>
        <end position="196"/>
    </location>
</feature>
<dbReference type="GO" id="GO:0005524">
    <property type="term" value="F:ATP binding"/>
    <property type="evidence" value="ECO:0007669"/>
    <property type="project" value="UniProtKB-KW"/>
</dbReference>
<dbReference type="Gene3D" id="1.10.287.130">
    <property type="match status" value="1"/>
</dbReference>
<accession>Q9KFT0</accession>
<keyword evidence="4" id="KW-1003">Cell membrane</keyword>
<reference evidence="16 17" key="1">
    <citation type="journal article" date="2000" name="Nucleic Acids Res.">
        <title>Complete genome sequence of the alkaliphilic bacterium Bacillus halodurans and genomic sequence comparison with Bacillus subtilis.</title>
        <authorList>
            <person name="Takami H."/>
            <person name="Nakasone K."/>
            <person name="Takaki Y."/>
            <person name="Maeno G."/>
            <person name="Sasaki R."/>
            <person name="Masui N."/>
            <person name="Fuji F."/>
            <person name="Hirama C."/>
            <person name="Nakamura Y."/>
            <person name="Ogasawara N."/>
            <person name="Kuhara S."/>
            <person name="Horikoshi K."/>
        </authorList>
    </citation>
    <scope>NUCLEOTIDE SEQUENCE [LARGE SCALE GENOMIC DNA]</scope>
    <source>
        <strain evidence="17">ATCC BAA-125 / DSM 18197 / FERM 7344 / JCM 9153 / C-125</strain>
    </source>
</reference>
<protein>
    <recommendedName>
        <fullName evidence="3">histidine kinase</fullName>
        <ecNumber evidence="3">2.7.13.3</ecNumber>
    </recommendedName>
</protein>
<dbReference type="Pfam" id="PF02518">
    <property type="entry name" value="HATPase_c"/>
    <property type="match status" value="1"/>
</dbReference>
<organism evidence="16 17">
    <name type="scientific">Halalkalibacterium halodurans (strain ATCC BAA-125 / DSM 18197 / FERM 7344 / JCM 9153 / C-125)</name>
    <name type="common">Bacillus halodurans</name>
    <dbReference type="NCBI Taxonomy" id="272558"/>
    <lineage>
        <taxon>Bacteria</taxon>
        <taxon>Bacillati</taxon>
        <taxon>Bacillota</taxon>
        <taxon>Bacilli</taxon>
        <taxon>Bacillales</taxon>
        <taxon>Bacillaceae</taxon>
        <taxon>Halalkalibacterium (ex Joshi et al. 2022)</taxon>
    </lineage>
</organism>
<dbReference type="PANTHER" id="PTHR43547:SF10">
    <property type="entry name" value="SENSOR HISTIDINE KINASE DCUS"/>
    <property type="match status" value="1"/>
</dbReference>
<dbReference type="InterPro" id="IPR004358">
    <property type="entry name" value="Sig_transdc_His_kin-like_C"/>
</dbReference>
<dbReference type="Gene3D" id="3.30.450.20">
    <property type="entry name" value="PAS domain"/>
    <property type="match status" value="2"/>
</dbReference>
<evidence type="ECO:0000256" key="7">
    <source>
        <dbReference type="ARBA" id="ARBA00022692"/>
    </source>
</evidence>
<dbReference type="SUPFAM" id="SSF55874">
    <property type="entry name" value="ATPase domain of HSP90 chaperone/DNA topoisomerase II/histidine kinase"/>
    <property type="match status" value="1"/>
</dbReference>
<dbReference type="EMBL" id="BA000004">
    <property type="protein sequence ID" value="BAB04116.1"/>
    <property type="molecule type" value="Genomic_DNA"/>
</dbReference>
<dbReference type="InterPro" id="IPR013767">
    <property type="entry name" value="PAS_fold"/>
</dbReference>
<evidence type="ECO:0000256" key="6">
    <source>
        <dbReference type="ARBA" id="ARBA00022679"/>
    </source>
</evidence>
<dbReference type="PANTHER" id="PTHR43547">
    <property type="entry name" value="TWO-COMPONENT HISTIDINE KINASE"/>
    <property type="match status" value="1"/>
</dbReference>
<dbReference type="InterPro" id="IPR000014">
    <property type="entry name" value="PAS"/>
</dbReference>
<dbReference type="PROSITE" id="PS50109">
    <property type="entry name" value="HIS_KIN"/>
    <property type="match status" value="1"/>
</dbReference>
<evidence type="ECO:0000256" key="5">
    <source>
        <dbReference type="ARBA" id="ARBA00022553"/>
    </source>
</evidence>
<dbReference type="InterPro" id="IPR005467">
    <property type="entry name" value="His_kinase_dom"/>
</dbReference>
<dbReference type="Gene3D" id="3.30.565.10">
    <property type="entry name" value="Histidine kinase-like ATPase, C-terminal domain"/>
    <property type="match status" value="1"/>
</dbReference>
<dbReference type="KEGG" id="bha:BH0397"/>
<dbReference type="NCBIfam" id="NF008298">
    <property type="entry name" value="PRK11086.1"/>
    <property type="match status" value="1"/>
</dbReference>
<name>Q9KFT0_HALH5</name>
<evidence type="ECO:0000256" key="1">
    <source>
        <dbReference type="ARBA" id="ARBA00000085"/>
    </source>
</evidence>
<evidence type="ECO:0000256" key="3">
    <source>
        <dbReference type="ARBA" id="ARBA00012438"/>
    </source>
</evidence>
<dbReference type="eggNOG" id="COG3290">
    <property type="taxonomic scope" value="Bacteria"/>
</dbReference>
<dbReference type="InterPro" id="IPR039506">
    <property type="entry name" value="SPOB_a"/>
</dbReference>
<evidence type="ECO:0000256" key="10">
    <source>
        <dbReference type="ARBA" id="ARBA00022840"/>
    </source>
</evidence>
<dbReference type="PRINTS" id="PR00344">
    <property type="entry name" value="BCTRLSENSOR"/>
</dbReference>
<dbReference type="NCBIfam" id="TIGR00229">
    <property type="entry name" value="sensory_box"/>
    <property type="match status" value="1"/>
</dbReference>
<dbReference type="AlphaFoldDB" id="Q9KFT0"/>
<evidence type="ECO:0000313" key="17">
    <source>
        <dbReference type="Proteomes" id="UP000001258"/>
    </source>
</evidence>
<evidence type="ECO:0000256" key="14">
    <source>
        <dbReference type="SAM" id="Phobius"/>
    </source>
</evidence>
<evidence type="ECO:0000256" key="4">
    <source>
        <dbReference type="ARBA" id="ARBA00022475"/>
    </source>
</evidence>